<comment type="subcellular location">
    <subcellularLocation>
        <location evidence="1">Cell membrane</location>
        <topology evidence="1">Multi-pass membrane protein</topology>
    </subcellularLocation>
</comment>
<feature type="transmembrane region" description="Helical" evidence="7">
    <location>
        <begin position="64"/>
        <end position="82"/>
    </location>
</feature>
<evidence type="ECO:0000256" key="2">
    <source>
        <dbReference type="ARBA" id="ARBA00022475"/>
    </source>
</evidence>
<feature type="transmembrane region" description="Helical" evidence="7">
    <location>
        <begin position="337"/>
        <end position="356"/>
    </location>
</feature>
<dbReference type="InterPro" id="IPR050833">
    <property type="entry name" value="Poly_Biosynth_Transport"/>
</dbReference>
<protein>
    <recommendedName>
        <fullName evidence="10">Membrane protein involved in the export of O-antigen and teichoic acid</fullName>
    </recommendedName>
</protein>
<evidence type="ECO:0000256" key="5">
    <source>
        <dbReference type="ARBA" id="ARBA00023136"/>
    </source>
</evidence>
<dbReference type="PANTHER" id="PTHR30250:SF26">
    <property type="entry name" value="PSMA PROTEIN"/>
    <property type="match status" value="1"/>
</dbReference>
<keyword evidence="5 7" id="KW-0472">Membrane</keyword>
<evidence type="ECO:0000256" key="4">
    <source>
        <dbReference type="ARBA" id="ARBA00022989"/>
    </source>
</evidence>
<evidence type="ECO:0000313" key="9">
    <source>
        <dbReference type="Proteomes" id="UP001346877"/>
    </source>
</evidence>
<keyword evidence="9" id="KW-1185">Reference proteome</keyword>
<proteinExistence type="predicted"/>
<reference evidence="8 9" key="1">
    <citation type="submission" date="2022-10" db="EMBL/GenBank/DDBJ databases">
        <title>The complete genomes of actinobacterial strains from the NBC collection.</title>
        <authorList>
            <person name="Joergensen T.S."/>
            <person name="Alvarez Arevalo M."/>
            <person name="Sterndorff E.B."/>
            <person name="Faurdal D."/>
            <person name="Vuksanovic O."/>
            <person name="Mourched A.-S."/>
            <person name="Charusanti P."/>
            <person name="Shaw S."/>
            <person name="Blin K."/>
            <person name="Weber T."/>
        </authorList>
    </citation>
    <scope>NUCLEOTIDE SEQUENCE [LARGE SCALE GENOMIC DNA]</scope>
    <source>
        <strain evidence="8 9">NBC_00396</strain>
    </source>
</reference>
<feature type="transmembrane region" description="Helical" evidence="7">
    <location>
        <begin position="395"/>
        <end position="414"/>
    </location>
</feature>
<feature type="transmembrane region" description="Helical" evidence="7">
    <location>
        <begin position="164"/>
        <end position="182"/>
    </location>
</feature>
<feature type="compositionally biased region" description="Low complexity" evidence="6">
    <location>
        <begin position="427"/>
        <end position="448"/>
    </location>
</feature>
<keyword evidence="3 7" id="KW-0812">Transmembrane</keyword>
<feature type="transmembrane region" description="Helical" evidence="7">
    <location>
        <begin position="297"/>
        <end position="317"/>
    </location>
</feature>
<evidence type="ECO:0000256" key="7">
    <source>
        <dbReference type="SAM" id="Phobius"/>
    </source>
</evidence>
<feature type="transmembrane region" description="Helical" evidence="7">
    <location>
        <begin position="227"/>
        <end position="257"/>
    </location>
</feature>
<evidence type="ECO:0000256" key="6">
    <source>
        <dbReference type="SAM" id="MobiDB-lite"/>
    </source>
</evidence>
<dbReference type="Proteomes" id="UP001346877">
    <property type="component" value="Chromosome"/>
</dbReference>
<feature type="transmembrane region" description="Helical" evidence="7">
    <location>
        <begin position="368"/>
        <end position="389"/>
    </location>
</feature>
<feature type="region of interest" description="Disordered" evidence="6">
    <location>
        <begin position="424"/>
        <end position="458"/>
    </location>
</feature>
<gene>
    <name evidence="8" type="ORF">OG375_16695</name>
</gene>
<name>A0ABZ1P6G4_9ACTN</name>
<evidence type="ECO:0000256" key="1">
    <source>
        <dbReference type="ARBA" id="ARBA00004651"/>
    </source>
</evidence>
<feature type="transmembrane region" description="Helical" evidence="7">
    <location>
        <begin position="188"/>
        <end position="206"/>
    </location>
</feature>
<evidence type="ECO:0000256" key="3">
    <source>
        <dbReference type="ARBA" id="ARBA00022692"/>
    </source>
</evidence>
<keyword evidence="2" id="KW-1003">Cell membrane</keyword>
<evidence type="ECO:0008006" key="10">
    <source>
        <dbReference type="Google" id="ProtNLM"/>
    </source>
</evidence>
<feature type="transmembrane region" description="Helical" evidence="7">
    <location>
        <begin position="21"/>
        <end position="44"/>
    </location>
</feature>
<organism evidence="8 9">
    <name type="scientific">Micromonospora zamorensis</name>
    <dbReference type="NCBI Taxonomy" id="709883"/>
    <lineage>
        <taxon>Bacteria</taxon>
        <taxon>Bacillati</taxon>
        <taxon>Actinomycetota</taxon>
        <taxon>Actinomycetes</taxon>
        <taxon>Micromonosporales</taxon>
        <taxon>Micromonosporaceae</taxon>
        <taxon>Micromonospora</taxon>
    </lineage>
</organism>
<dbReference type="PANTHER" id="PTHR30250">
    <property type="entry name" value="PST FAMILY PREDICTED COLANIC ACID TRANSPORTER"/>
    <property type="match status" value="1"/>
</dbReference>
<feature type="transmembrane region" description="Helical" evidence="7">
    <location>
        <begin position="263"/>
        <end position="285"/>
    </location>
</feature>
<dbReference type="EMBL" id="CP107941">
    <property type="protein sequence ID" value="WUI79621.1"/>
    <property type="molecule type" value="Genomic_DNA"/>
</dbReference>
<sequence length="458" mass="46201">MTDPLNSTALRPRTRPNRARALVQSFIGGRALWAVVTAALSSLGNLLLSLTVARLAPIDDLGRFALAFSLYVLVTGLSRTVVTEAVLAEAAAQPANRPAVTAGSRRVAAVGVGCAVPLLAAGIIDRSGYLILAGIALPGLLLHDYARNVDVGVGRPRPPCAREAVWTVLTALAALLGLTNVVGPSVVFGLWAGSGALLGCATAVLNGHQVRPGWHMDRAGSRASASYGLQFLLTAGSAQLALTALGVTAGMAVVGSLSAGRTLLGPATLLVGGASPLVIPHLARLRVATGSARRRDAARVTIALLLATAPACLFVLLLPDRVGEAVLGDNWRHAEPLLWLLALEVLLGGVAMVGFAGHRVQGAARRALLLGGALGVLRVPVVVASAVAWGAVGAAVALALMGLISAAAWWASYLQITSGSRDGGVHAGTRGPAGTPQTTAGTAGRGPTLSAPSVSGSS</sequence>
<accession>A0ABZ1P6G4</accession>
<dbReference type="RefSeq" id="WP_328364812.1">
    <property type="nucleotide sequence ID" value="NZ_CP107936.1"/>
</dbReference>
<feature type="transmembrane region" description="Helical" evidence="7">
    <location>
        <begin position="127"/>
        <end position="143"/>
    </location>
</feature>
<keyword evidence="4 7" id="KW-1133">Transmembrane helix</keyword>
<evidence type="ECO:0000313" key="8">
    <source>
        <dbReference type="EMBL" id="WUI79621.1"/>
    </source>
</evidence>
<feature type="transmembrane region" description="Helical" evidence="7">
    <location>
        <begin position="103"/>
        <end position="121"/>
    </location>
</feature>